<dbReference type="Proteomes" id="UP001307889">
    <property type="component" value="Chromosome 2"/>
</dbReference>
<feature type="transmembrane region" description="Helical" evidence="3">
    <location>
        <begin position="74"/>
        <end position="96"/>
    </location>
</feature>
<dbReference type="PANTHER" id="PTHR46673">
    <property type="entry name" value="4F2 CELL-SURFACE ANTIGEN HEAVY CHAIN"/>
    <property type="match status" value="1"/>
</dbReference>
<dbReference type="InterPro" id="IPR042280">
    <property type="entry name" value="SLC3A2"/>
</dbReference>
<dbReference type="SUPFAM" id="SSF51445">
    <property type="entry name" value="(Trans)glycosidases"/>
    <property type="match status" value="1"/>
</dbReference>
<gene>
    <name evidence="5" type="ORF">NTJ_02734</name>
</gene>
<evidence type="ECO:0000256" key="2">
    <source>
        <dbReference type="ARBA" id="ARBA00012741"/>
    </source>
</evidence>
<feature type="domain" description="Glycosyl hydrolase family 13 catalytic" evidence="4">
    <location>
        <begin position="120"/>
        <end position="486"/>
    </location>
</feature>
<dbReference type="EC" id="3.2.1.20" evidence="2"/>
<evidence type="ECO:0000259" key="4">
    <source>
        <dbReference type="SMART" id="SM00642"/>
    </source>
</evidence>
<sequence length="587" mass="65703">MDKPQLSQDDVEASEKLVAQDGKIEIRPPSIATPLNGDTRIDLVEVRQAFVGMGKEELMKFANDPFWVRLRWSLFVFFVLLWFGMLGGAIAIIAYAPKCSAPEERQWFEKSPLYSLNADQIKDSNGNDLPLADGLLLLKDHLQNLGIKSLLLDVDLEDSEDFKSLPKKYGSQESLKKALSTLREADIHTFLKIVPNHASVNHPWFAKSVQKEDPYTSYFVWARGKDANSNTPETNFPNNWISYEGGSAWEWNSNRSEFYLHQANASYADFNFRNKEVVDYFADLYKFWLDFGFCGLHLEKLVFLVEDEELRDELTSSLNLGNLGDYKFLTHANTAETEESYELIKKWADVIANNSGVLSVDEISETSVTEPIKFVQRPFVLEKGVTSLQDQLKSYIEKLTVKPYQTWAVDTANSAEMSIQTKVALNILFMLLPRTSVVPAGIELGQLPGEPIRLPISAIGETGTASRANSSTEFSIQAFRKIAGLRESPSIELGKMSFVDGKSSALLLSRLKDGNPGVLIALNLDQPEQYITISELIEQQLGESFRIVAASKTFEEANADKLSTVLDNSAISLPTESFAVLEFVRAS</sequence>
<organism evidence="5 6">
    <name type="scientific">Nesidiocoris tenuis</name>
    <dbReference type="NCBI Taxonomy" id="355587"/>
    <lineage>
        <taxon>Eukaryota</taxon>
        <taxon>Metazoa</taxon>
        <taxon>Ecdysozoa</taxon>
        <taxon>Arthropoda</taxon>
        <taxon>Hexapoda</taxon>
        <taxon>Insecta</taxon>
        <taxon>Pterygota</taxon>
        <taxon>Neoptera</taxon>
        <taxon>Paraneoptera</taxon>
        <taxon>Hemiptera</taxon>
        <taxon>Heteroptera</taxon>
        <taxon>Panheteroptera</taxon>
        <taxon>Cimicomorpha</taxon>
        <taxon>Miridae</taxon>
        <taxon>Dicyphina</taxon>
        <taxon>Nesidiocoris</taxon>
    </lineage>
</organism>
<reference evidence="5 6" key="1">
    <citation type="submission" date="2023-09" db="EMBL/GenBank/DDBJ databases">
        <title>Nesidiocoris tenuis whole genome shotgun sequence.</title>
        <authorList>
            <person name="Shibata T."/>
            <person name="Shimoda M."/>
            <person name="Kobayashi T."/>
            <person name="Uehara T."/>
        </authorList>
    </citation>
    <scope>NUCLEOTIDE SEQUENCE [LARGE SCALE GENOMIC DNA]</scope>
    <source>
        <strain evidence="5 6">Japan</strain>
    </source>
</reference>
<keyword evidence="3" id="KW-0472">Membrane</keyword>
<dbReference type="Gene3D" id="3.20.20.80">
    <property type="entry name" value="Glycosidases"/>
    <property type="match status" value="1"/>
</dbReference>
<dbReference type="InterPro" id="IPR031984">
    <property type="entry name" value="SLC3A2_N"/>
</dbReference>
<protein>
    <recommendedName>
        <fullName evidence="2">alpha-glucosidase</fullName>
        <ecNumber evidence="2">3.2.1.20</ecNumber>
    </recommendedName>
</protein>
<dbReference type="Gene3D" id="3.90.400.10">
    <property type="entry name" value="Oligo-1,6-glucosidase, Domain 2"/>
    <property type="match status" value="1"/>
</dbReference>
<keyword evidence="6" id="KW-1185">Reference proteome</keyword>
<keyword evidence="3" id="KW-1133">Transmembrane helix</keyword>
<dbReference type="Pfam" id="PF16028">
    <property type="entry name" value="SLC3A2_N"/>
    <property type="match status" value="1"/>
</dbReference>
<name>A0ABN7AFB8_9HEMI</name>
<dbReference type="InterPro" id="IPR045857">
    <property type="entry name" value="O16G_dom_2"/>
</dbReference>
<evidence type="ECO:0000256" key="1">
    <source>
        <dbReference type="ARBA" id="ARBA00001657"/>
    </source>
</evidence>
<dbReference type="EMBL" id="AP028910">
    <property type="protein sequence ID" value="BES89927.1"/>
    <property type="molecule type" value="Genomic_DNA"/>
</dbReference>
<evidence type="ECO:0000256" key="3">
    <source>
        <dbReference type="SAM" id="Phobius"/>
    </source>
</evidence>
<dbReference type="PANTHER" id="PTHR46673:SF1">
    <property type="entry name" value="4F2 CELL-SURFACE ANTIGEN HEAVY CHAIN"/>
    <property type="match status" value="1"/>
</dbReference>
<keyword evidence="3" id="KW-0812">Transmembrane</keyword>
<evidence type="ECO:0000313" key="5">
    <source>
        <dbReference type="EMBL" id="BES89927.1"/>
    </source>
</evidence>
<dbReference type="Pfam" id="PF00128">
    <property type="entry name" value="Alpha-amylase"/>
    <property type="match status" value="1"/>
</dbReference>
<dbReference type="InterPro" id="IPR017853">
    <property type="entry name" value="GH"/>
</dbReference>
<dbReference type="SMART" id="SM00642">
    <property type="entry name" value="Aamy"/>
    <property type="match status" value="1"/>
</dbReference>
<proteinExistence type="predicted"/>
<comment type="catalytic activity">
    <reaction evidence="1">
        <text>Hydrolysis of terminal, non-reducing (1-&gt;4)-linked alpha-D-glucose residues with release of alpha-D-glucose.</text>
        <dbReference type="EC" id="3.2.1.20"/>
    </reaction>
</comment>
<dbReference type="InterPro" id="IPR006047">
    <property type="entry name" value="GH13_cat_dom"/>
</dbReference>
<accession>A0ABN7AFB8</accession>
<evidence type="ECO:0000313" key="6">
    <source>
        <dbReference type="Proteomes" id="UP001307889"/>
    </source>
</evidence>